<dbReference type="AlphaFoldDB" id="A0A1T3MMZ1"/>
<accession>A0A1T3MMZ1</accession>
<dbReference type="SUPFAM" id="SSF52540">
    <property type="entry name" value="P-loop containing nucleoside triphosphate hydrolases"/>
    <property type="match status" value="1"/>
</dbReference>
<comment type="caution">
    <text evidence="2">The sequence shown here is derived from an EMBL/GenBank/DDBJ whole genome shotgun (WGS) entry which is preliminary data.</text>
</comment>
<evidence type="ECO:0000313" key="2">
    <source>
        <dbReference type="EMBL" id="OPC66003.1"/>
    </source>
</evidence>
<sequence length="788" mass="94368">MQKEYKDFLEQNVVLKKSFFENILQADNSYLIASYNLFKKFSENIEIPLPLDIRSIYYINYRENIKNEYQNNKDRYQELVNFFDNPLSLQSDKLALLLSKYDEFKNFYTIPLQQNSECKETLEDLYIEPLFSVFENNLVSIKEDDHFNKFHLYSEKKTIHDFFSEYFLKGNKNNKLKENYDMAFVLGQPGQGKTSFCYKLIHDYLESHSDLPPVPIIFLKIRELVAKDFINNPFEEIGRRFHFMDFNEDEFILIIDGLDEAYMSGGITDSDLRNLYERLKKRVNKKIKIVLTSRFNYLNTGDSCLDGTLILQLNELTDKQIINYCSNFKKFHPENLLINKIELIIGNEQYRHIRELLRQAVLIYFIAISNIDIDERDSKTKIYDKIFDSLAQRSWDSNGQLDYFNSRIKSDVNLYKRYLKEYIRNIAFEIYQSPKLFITVKKLLELESTKLFVKRCFQKDLFSSEEQLQEISKYLLISFYFQQTNKSSSETALEFFHNSLWEYLTAEFFWEENKKILLQKDEYEELKTICKEDYFVFLNKIVGNKAFGSISSISQNLIEIIEVEDNDIKREVYEQSKDCFYELLKVDFLLEFQYKKDGLTAIEKSQQLFNVFWSFIHECCVNCQELSFVFFDENLNYLFDNSGGFLIFERLFNTVIAESSMNSKIFVDSYLYNVLFDSGICVFDISHSYFVNICFKNIYLTRSLIQDNDFENIVFEECQIKELVSFADNDFRDIKMNNVEILDKSWYNEFIKHNNFDKPFEENHKIETRIEENHNKEKVKKFYIVYEE</sequence>
<dbReference type="Pfam" id="PF20720">
    <property type="entry name" value="nSTAND3"/>
    <property type="match status" value="1"/>
</dbReference>
<protein>
    <recommendedName>
        <fullName evidence="1">Novel STAND NTPase 3 domain-containing protein</fullName>
    </recommendedName>
</protein>
<keyword evidence="3" id="KW-1185">Reference proteome</keyword>
<reference evidence="2 3" key="1">
    <citation type="submission" date="2016-06" db="EMBL/GenBank/DDBJ databases">
        <title>Revisiting the taxonomy of the Elizabethkingia Genus based on Whole-Genome Sequencing, Optical Mapping, and MALDI-TOF.</title>
        <authorList>
            <person name="Nicholson A.C."/>
        </authorList>
    </citation>
    <scope>NUCLEOTIDE SEQUENCE [LARGE SCALE GENOMIC DNA]</scope>
    <source>
        <strain evidence="2 3">G4070</strain>
    </source>
</reference>
<evidence type="ECO:0000259" key="1">
    <source>
        <dbReference type="Pfam" id="PF20720"/>
    </source>
</evidence>
<organism evidence="2 3">
    <name type="scientific">Elizabethkingia occulta</name>
    <dbReference type="NCBI Taxonomy" id="1867263"/>
    <lineage>
        <taxon>Bacteria</taxon>
        <taxon>Pseudomonadati</taxon>
        <taxon>Bacteroidota</taxon>
        <taxon>Flavobacteriia</taxon>
        <taxon>Flavobacteriales</taxon>
        <taxon>Weeksellaceae</taxon>
        <taxon>Elizabethkingia</taxon>
    </lineage>
</organism>
<dbReference type="Gene3D" id="3.40.50.300">
    <property type="entry name" value="P-loop containing nucleotide triphosphate hydrolases"/>
    <property type="match status" value="1"/>
</dbReference>
<dbReference type="InterPro" id="IPR027417">
    <property type="entry name" value="P-loop_NTPase"/>
</dbReference>
<proteinExistence type="predicted"/>
<gene>
    <name evidence="2" type="ORF">BAZ10_01850</name>
</gene>
<name>A0A1T3MMZ1_9FLAO</name>
<dbReference type="Proteomes" id="UP000190813">
    <property type="component" value="Unassembled WGS sequence"/>
</dbReference>
<dbReference type="InterPro" id="IPR049050">
    <property type="entry name" value="nSTAND3"/>
</dbReference>
<dbReference type="EMBL" id="MAHX01000013">
    <property type="protein sequence ID" value="OPC66003.1"/>
    <property type="molecule type" value="Genomic_DNA"/>
</dbReference>
<evidence type="ECO:0000313" key="3">
    <source>
        <dbReference type="Proteomes" id="UP000190813"/>
    </source>
</evidence>
<feature type="domain" description="Novel STAND NTPase 3" evidence="1">
    <location>
        <begin position="178"/>
        <end position="341"/>
    </location>
</feature>